<proteinExistence type="predicted"/>
<evidence type="ECO:0000313" key="2">
    <source>
        <dbReference type="Proteomes" id="UP000633365"/>
    </source>
</evidence>
<dbReference type="EMBL" id="JAEQMG010000040">
    <property type="protein sequence ID" value="MBK6087556.1"/>
    <property type="molecule type" value="Genomic_DNA"/>
</dbReference>
<organism evidence="1 2">
    <name type="scientific">Ruminococcus difficilis</name>
    <dbReference type="NCBI Taxonomy" id="2763069"/>
    <lineage>
        <taxon>Bacteria</taxon>
        <taxon>Bacillati</taxon>
        <taxon>Bacillota</taxon>
        <taxon>Clostridia</taxon>
        <taxon>Eubacteriales</taxon>
        <taxon>Oscillospiraceae</taxon>
        <taxon>Ruminococcus</taxon>
    </lineage>
</organism>
<comment type="caution">
    <text evidence="1">The sequence shown here is derived from an EMBL/GenBank/DDBJ whole genome shotgun (WGS) entry which is preliminary data.</text>
</comment>
<dbReference type="SUPFAM" id="SSF54593">
    <property type="entry name" value="Glyoxalase/Bleomycin resistance protein/Dihydroxybiphenyl dioxygenase"/>
    <property type="match status" value="1"/>
</dbReference>
<dbReference type="Proteomes" id="UP000633365">
    <property type="component" value="Unassembled WGS sequence"/>
</dbReference>
<reference evidence="1" key="1">
    <citation type="submission" date="2021-01" db="EMBL/GenBank/DDBJ databases">
        <title>Genome public.</title>
        <authorList>
            <person name="Liu C."/>
            <person name="Sun Q."/>
        </authorList>
    </citation>
    <scope>NUCLEOTIDE SEQUENCE</scope>
    <source>
        <strain evidence="1">M6</strain>
    </source>
</reference>
<sequence length="125" mass="14164">MKITSFNPFVVTEQVDDTIKLFEALGFERRHTKEGIEIADRDDTVIRMKDANGFYLDILQSNVEAEHGTAGIRMNVDDFDEAYQTLLRHGYQNAYGDETVNTKSSKAAMMRSPSGFSISIIQHIK</sequence>
<keyword evidence="2" id="KW-1185">Reference proteome</keyword>
<dbReference type="Gene3D" id="3.10.180.10">
    <property type="entry name" value="2,3-Dihydroxybiphenyl 1,2-Dioxygenase, domain 1"/>
    <property type="match status" value="1"/>
</dbReference>
<gene>
    <name evidence="1" type="ORF">JKK62_02640</name>
</gene>
<dbReference type="RefSeq" id="WP_201426862.1">
    <property type="nucleotide sequence ID" value="NZ_JAEQMG010000040.1"/>
</dbReference>
<dbReference type="InterPro" id="IPR029068">
    <property type="entry name" value="Glyas_Bleomycin-R_OHBP_Dase"/>
</dbReference>
<evidence type="ECO:0000313" key="1">
    <source>
        <dbReference type="EMBL" id="MBK6087556.1"/>
    </source>
</evidence>
<accession>A0A934TXZ9</accession>
<name>A0A934TXZ9_9FIRM</name>
<dbReference type="AlphaFoldDB" id="A0A934TXZ9"/>
<protein>
    <recommendedName>
        <fullName evidence="3">VOC domain-containing protein</fullName>
    </recommendedName>
</protein>
<evidence type="ECO:0008006" key="3">
    <source>
        <dbReference type="Google" id="ProtNLM"/>
    </source>
</evidence>